<accession>A0A9D2FZJ0</accession>
<feature type="non-terminal residue" evidence="2">
    <location>
        <position position="1"/>
    </location>
</feature>
<dbReference type="InterPro" id="IPR005019">
    <property type="entry name" value="Adenine_glyco"/>
</dbReference>
<dbReference type="Gene3D" id="1.10.340.30">
    <property type="entry name" value="Hypothetical protein, domain 2"/>
    <property type="match status" value="1"/>
</dbReference>
<comment type="caution">
    <text evidence="2">The sequence shown here is derived from an EMBL/GenBank/DDBJ whole genome shotgun (WGS) entry which is preliminary data.</text>
</comment>
<dbReference type="EMBL" id="DXAZ01000010">
    <property type="protein sequence ID" value="HIZ70304.1"/>
    <property type="molecule type" value="Genomic_DNA"/>
</dbReference>
<evidence type="ECO:0000313" key="3">
    <source>
        <dbReference type="Proteomes" id="UP000824106"/>
    </source>
</evidence>
<protein>
    <submittedName>
        <fullName evidence="2">DNA-3-methyladenine glycosylase I</fullName>
    </submittedName>
</protein>
<feature type="binding site" evidence="1">
    <location>
        <position position="73"/>
    </location>
    <ligand>
        <name>Zn(2+)</name>
        <dbReference type="ChEBI" id="CHEBI:29105"/>
    </ligand>
</feature>
<reference evidence="2" key="2">
    <citation type="submission" date="2021-04" db="EMBL/GenBank/DDBJ databases">
        <authorList>
            <person name="Gilroy R."/>
        </authorList>
    </citation>
    <scope>NUCLEOTIDE SEQUENCE</scope>
    <source>
        <strain evidence="2">CHK169-4300</strain>
    </source>
</reference>
<dbReference type="GO" id="GO:0006284">
    <property type="term" value="P:base-excision repair"/>
    <property type="evidence" value="ECO:0007669"/>
    <property type="project" value="InterPro"/>
</dbReference>
<dbReference type="AlphaFoldDB" id="A0A9D2FZJ0"/>
<dbReference type="PANTHER" id="PTHR30037">
    <property type="entry name" value="DNA-3-METHYLADENINE GLYCOSYLASE 1"/>
    <property type="match status" value="1"/>
</dbReference>
<proteinExistence type="predicted"/>
<organism evidence="2 3">
    <name type="scientific">Candidatus Atopostipes pullistercoris</name>
    <dbReference type="NCBI Taxonomy" id="2838467"/>
    <lineage>
        <taxon>Bacteria</taxon>
        <taxon>Bacillati</taxon>
        <taxon>Bacillota</taxon>
        <taxon>Bacilli</taxon>
        <taxon>Lactobacillales</taxon>
        <taxon>Carnobacteriaceae</taxon>
        <taxon>Atopostipes</taxon>
    </lineage>
</organism>
<dbReference type="GO" id="GO:0008725">
    <property type="term" value="F:DNA-3-methyladenine glycosylase activity"/>
    <property type="evidence" value="ECO:0007669"/>
    <property type="project" value="InterPro"/>
</dbReference>
<dbReference type="Pfam" id="PF03352">
    <property type="entry name" value="Adenine_glyco"/>
    <property type="match status" value="1"/>
</dbReference>
<sequence length="80" mass="9318">SEVLKIQNEFGSFCEYLWQFTDHKQIINHSGVRLTKSSLSDEVTKDLKKRGFKFIGTVTIYSYLQAIGIINDHEKTCDFR</sequence>
<name>A0A9D2FZJ0_9LACT</name>
<evidence type="ECO:0000256" key="1">
    <source>
        <dbReference type="PIRSR" id="PIRSR605019-1"/>
    </source>
</evidence>
<dbReference type="Proteomes" id="UP000824106">
    <property type="component" value="Unassembled WGS sequence"/>
</dbReference>
<gene>
    <name evidence="2" type="ORF">H9808_00780</name>
</gene>
<dbReference type="PANTHER" id="PTHR30037:SF4">
    <property type="entry name" value="DNA-3-METHYLADENINE GLYCOSYLASE I"/>
    <property type="match status" value="1"/>
</dbReference>
<dbReference type="InterPro" id="IPR052891">
    <property type="entry name" value="DNA-3mA_glycosylase"/>
</dbReference>
<dbReference type="SUPFAM" id="SSF48150">
    <property type="entry name" value="DNA-glycosylase"/>
    <property type="match status" value="1"/>
</dbReference>
<evidence type="ECO:0000313" key="2">
    <source>
        <dbReference type="EMBL" id="HIZ70304.1"/>
    </source>
</evidence>
<dbReference type="InterPro" id="IPR011257">
    <property type="entry name" value="DNA_glycosylase"/>
</dbReference>
<reference evidence="2" key="1">
    <citation type="journal article" date="2021" name="PeerJ">
        <title>Extensive microbial diversity within the chicken gut microbiome revealed by metagenomics and culture.</title>
        <authorList>
            <person name="Gilroy R."/>
            <person name="Ravi A."/>
            <person name="Getino M."/>
            <person name="Pursley I."/>
            <person name="Horton D.L."/>
            <person name="Alikhan N.F."/>
            <person name="Baker D."/>
            <person name="Gharbi K."/>
            <person name="Hall N."/>
            <person name="Watson M."/>
            <person name="Adriaenssens E.M."/>
            <person name="Foster-Nyarko E."/>
            <person name="Jarju S."/>
            <person name="Secka A."/>
            <person name="Antonio M."/>
            <person name="Oren A."/>
            <person name="Chaudhuri R.R."/>
            <person name="La Ragione R."/>
            <person name="Hildebrand F."/>
            <person name="Pallen M.J."/>
        </authorList>
    </citation>
    <scope>NUCLEOTIDE SEQUENCE</scope>
    <source>
        <strain evidence="2">CHK169-4300</strain>
    </source>
</reference>
<keyword evidence="1" id="KW-0862">Zinc</keyword>
<keyword evidence="1" id="KW-0479">Metal-binding</keyword>
<dbReference type="GO" id="GO:0046872">
    <property type="term" value="F:metal ion binding"/>
    <property type="evidence" value="ECO:0007669"/>
    <property type="project" value="UniProtKB-KW"/>
</dbReference>
<feature type="binding site" evidence="1">
    <location>
        <position position="77"/>
    </location>
    <ligand>
        <name>Zn(2+)</name>
        <dbReference type="ChEBI" id="CHEBI:29105"/>
    </ligand>
</feature>